<evidence type="ECO:0000256" key="2">
    <source>
        <dbReference type="ARBA" id="ARBA00022692"/>
    </source>
</evidence>
<dbReference type="KEGG" id="ptes:JQU52_10690"/>
<evidence type="ECO:0000313" key="7">
    <source>
        <dbReference type="EMBL" id="QRQ81182.1"/>
    </source>
</evidence>
<evidence type="ECO:0000256" key="4">
    <source>
        <dbReference type="ARBA" id="ARBA00023136"/>
    </source>
</evidence>
<comment type="subcellular location">
    <subcellularLocation>
        <location evidence="1">Membrane</location>
        <topology evidence="1">Multi-pass membrane protein</topology>
    </subcellularLocation>
</comment>
<dbReference type="PANTHER" id="PTHR38480">
    <property type="entry name" value="SLR0254 PROTEIN"/>
    <property type="match status" value="1"/>
</dbReference>
<evidence type="ECO:0000313" key="8">
    <source>
        <dbReference type="Proteomes" id="UP000653156"/>
    </source>
</evidence>
<protein>
    <submittedName>
        <fullName evidence="7">RDD family protein</fullName>
    </submittedName>
</protein>
<keyword evidence="8" id="KW-1185">Reference proteome</keyword>
<keyword evidence="2 5" id="KW-0812">Transmembrane</keyword>
<keyword evidence="3 5" id="KW-1133">Transmembrane helix</keyword>
<dbReference type="InterPro" id="IPR010432">
    <property type="entry name" value="RDD"/>
</dbReference>
<evidence type="ECO:0000256" key="3">
    <source>
        <dbReference type="ARBA" id="ARBA00022989"/>
    </source>
</evidence>
<dbReference type="PANTHER" id="PTHR38480:SF1">
    <property type="entry name" value="SLR0254 PROTEIN"/>
    <property type="match status" value="1"/>
</dbReference>
<dbReference type="EMBL" id="CP069798">
    <property type="protein sequence ID" value="QRQ81182.1"/>
    <property type="molecule type" value="Genomic_DNA"/>
</dbReference>
<reference evidence="7" key="1">
    <citation type="submission" date="2021-02" db="EMBL/GenBank/DDBJ databases">
        <title>Neisseriaceae sp. 26B isolated from the cloaca of a Common Toad-headed Turtle (Mesoclemmys nasuta).</title>
        <authorList>
            <person name="Spergser J."/>
            <person name="Busse H.-J."/>
        </authorList>
    </citation>
    <scope>NUCLEOTIDE SEQUENCE</scope>
    <source>
        <strain evidence="7">26B</strain>
    </source>
</reference>
<feature type="transmembrane region" description="Helical" evidence="5">
    <location>
        <begin position="65"/>
        <end position="89"/>
    </location>
</feature>
<keyword evidence="4 5" id="KW-0472">Membrane</keyword>
<sequence>MPPTAPIDTYVRVETAEAMDIFLRPAGVFARARAYAMDLLFRLLWLWLSSMLVMFMFVGGGTPEWMMGLIFLNLFATMWLYPVLFEVFWHGQTPGKRIFRLQVISDNGAQVGWSASLLRNLLRLADGLPFLYALGMSVMLLHPQGKRIGDVLASTLVVHTDDARVQASWQALQTVPPQAPPVALTREEQQALVSFAERQHKLPPARRQELAELLVVAIYGHLPARTDALALALGMARYSVGERSAAERAP</sequence>
<accession>A0A892ZE11</accession>
<evidence type="ECO:0000259" key="6">
    <source>
        <dbReference type="Pfam" id="PF06271"/>
    </source>
</evidence>
<feature type="domain" description="RDD" evidence="6">
    <location>
        <begin position="26"/>
        <end position="153"/>
    </location>
</feature>
<evidence type="ECO:0000256" key="1">
    <source>
        <dbReference type="ARBA" id="ARBA00004141"/>
    </source>
</evidence>
<name>A0A892ZE11_9NEIS</name>
<organism evidence="7 8">
    <name type="scientific">Paralysiella testudinis</name>
    <dbReference type="NCBI Taxonomy" id="2809020"/>
    <lineage>
        <taxon>Bacteria</taxon>
        <taxon>Pseudomonadati</taxon>
        <taxon>Pseudomonadota</taxon>
        <taxon>Betaproteobacteria</taxon>
        <taxon>Neisseriales</taxon>
        <taxon>Neisseriaceae</taxon>
        <taxon>Paralysiella</taxon>
    </lineage>
</organism>
<evidence type="ECO:0000256" key="5">
    <source>
        <dbReference type="SAM" id="Phobius"/>
    </source>
</evidence>
<dbReference type="Proteomes" id="UP000653156">
    <property type="component" value="Chromosome"/>
</dbReference>
<gene>
    <name evidence="7" type="ORF">JQU52_10690</name>
</gene>
<dbReference type="Pfam" id="PF06271">
    <property type="entry name" value="RDD"/>
    <property type="match status" value="1"/>
</dbReference>
<proteinExistence type="predicted"/>
<dbReference type="RefSeq" id="WP_230338470.1">
    <property type="nucleotide sequence ID" value="NZ_CP069798.1"/>
</dbReference>
<dbReference type="AlphaFoldDB" id="A0A892ZE11"/>
<feature type="transmembrane region" description="Helical" evidence="5">
    <location>
        <begin position="39"/>
        <end position="59"/>
    </location>
</feature>
<dbReference type="GO" id="GO:0016020">
    <property type="term" value="C:membrane"/>
    <property type="evidence" value="ECO:0007669"/>
    <property type="project" value="UniProtKB-SubCell"/>
</dbReference>